<dbReference type="EMBL" id="WHWB01032738">
    <property type="protein sequence ID" value="KAJ7424080.1"/>
    <property type="molecule type" value="Genomic_DNA"/>
</dbReference>
<accession>A0ABQ9DQX4</accession>
<keyword evidence="6 9" id="KW-0675">Receptor</keyword>
<evidence type="ECO:0000256" key="2">
    <source>
        <dbReference type="ARBA" id="ARBA00022692"/>
    </source>
</evidence>
<evidence type="ECO:0000313" key="13">
    <source>
        <dbReference type="Proteomes" id="UP001145742"/>
    </source>
</evidence>
<feature type="domain" description="G-protein coupled receptors family 1 profile" evidence="11">
    <location>
        <begin position="138"/>
        <end position="380"/>
    </location>
</feature>
<evidence type="ECO:0000256" key="10">
    <source>
        <dbReference type="SAM" id="Phobius"/>
    </source>
</evidence>
<evidence type="ECO:0000256" key="1">
    <source>
        <dbReference type="ARBA" id="ARBA00004141"/>
    </source>
</evidence>
<feature type="transmembrane region" description="Helical" evidence="10">
    <location>
        <begin position="655"/>
        <end position="674"/>
    </location>
</feature>
<feature type="transmembrane region" description="Helical" evidence="10">
    <location>
        <begin position="431"/>
        <end position="452"/>
    </location>
</feature>
<feature type="transmembrane region" description="Helical" evidence="10">
    <location>
        <begin position="275"/>
        <end position="297"/>
    </location>
</feature>
<feature type="transmembrane region" description="Helical" evidence="10">
    <location>
        <begin position="159"/>
        <end position="181"/>
    </location>
</feature>
<gene>
    <name evidence="12" type="ORF">WISP_30216</name>
</gene>
<feature type="transmembrane region" description="Helical" evidence="10">
    <location>
        <begin position="763"/>
        <end position="784"/>
    </location>
</feature>
<evidence type="ECO:0000256" key="6">
    <source>
        <dbReference type="ARBA" id="ARBA00023170"/>
    </source>
</evidence>
<feature type="domain" description="G-protein coupled receptors family 1 profile" evidence="11">
    <location>
        <begin position="444"/>
        <end position="556"/>
    </location>
</feature>
<dbReference type="InterPro" id="IPR044734">
    <property type="entry name" value="GPR35_7tmA"/>
</dbReference>
<evidence type="ECO:0000256" key="4">
    <source>
        <dbReference type="ARBA" id="ARBA00023040"/>
    </source>
</evidence>
<dbReference type="PRINTS" id="PR00237">
    <property type="entry name" value="GPCRRHODOPSN"/>
</dbReference>
<feature type="transmembrane region" description="Helical" evidence="10">
    <location>
        <begin position="498"/>
        <end position="520"/>
    </location>
</feature>
<feature type="transmembrane region" description="Helical" evidence="10">
    <location>
        <begin position="804"/>
        <end position="828"/>
    </location>
</feature>
<evidence type="ECO:0000256" key="5">
    <source>
        <dbReference type="ARBA" id="ARBA00023136"/>
    </source>
</evidence>
<evidence type="ECO:0000256" key="9">
    <source>
        <dbReference type="RuleBase" id="RU000688"/>
    </source>
</evidence>
<feature type="domain" description="G-protein coupled receptors family 1 profile" evidence="11">
    <location>
        <begin position="666"/>
        <end position="911"/>
    </location>
</feature>
<dbReference type="Gene3D" id="1.20.1070.10">
    <property type="entry name" value="Rhodopsin 7-helix transmembrane proteins"/>
    <property type="match status" value="3"/>
</dbReference>
<reference evidence="12" key="1">
    <citation type="submission" date="2019-10" db="EMBL/GenBank/DDBJ databases">
        <authorList>
            <person name="Soares A.E.R."/>
            <person name="Aleixo A."/>
            <person name="Schneider P."/>
            <person name="Miyaki C.Y."/>
            <person name="Schneider M.P."/>
            <person name="Mello C."/>
            <person name="Vasconcelos A.T.R."/>
        </authorList>
    </citation>
    <scope>NUCLEOTIDE SEQUENCE</scope>
    <source>
        <tissue evidence="12">Muscle</tissue>
    </source>
</reference>
<evidence type="ECO:0000256" key="8">
    <source>
        <dbReference type="ARBA" id="ARBA00023224"/>
    </source>
</evidence>
<dbReference type="PROSITE" id="PS50262">
    <property type="entry name" value="G_PROTEIN_RECEP_F1_2"/>
    <property type="match status" value="3"/>
</dbReference>
<proteinExistence type="inferred from homology"/>
<keyword evidence="5 10" id="KW-0472">Membrane</keyword>
<evidence type="ECO:0000256" key="3">
    <source>
        <dbReference type="ARBA" id="ARBA00022989"/>
    </source>
</evidence>
<dbReference type="InterPro" id="IPR000276">
    <property type="entry name" value="GPCR_Rhodpsn"/>
</dbReference>
<name>A0ABQ9DQX4_9PASS</name>
<organism evidence="12 13">
    <name type="scientific">Willisornis vidua</name>
    <name type="common">Xingu scale-backed antbird</name>
    <dbReference type="NCBI Taxonomy" id="1566151"/>
    <lineage>
        <taxon>Eukaryota</taxon>
        <taxon>Metazoa</taxon>
        <taxon>Chordata</taxon>
        <taxon>Craniata</taxon>
        <taxon>Vertebrata</taxon>
        <taxon>Euteleostomi</taxon>
        <taxon>Archelosauria</taxon>
        <taxon>Archosauria</taxon>
        <taxon>Dinosauria</taxon>
        <taxon>Saurischia</taxon>
        <taxon>Theropoda</taxon>
        <taxon>Coelurosauria</taxon>
        <taxon>Aves</taxon>
        <taxon>Neognathae</taxon>
        <taxon>Neoaves</taxon>
        <taxon>Telluraves</taxon>
        <taxon>Australaves</taxon>
        <taxon>Passeriformes</taxon>
        <taxon>Thamnophilidae</taxon>
        <taxon>Willisornis</taxon>
    </lineage>
</organism>
<comment type="subcellular location">
    <subcellularLocation>
        <location evidence="1">Membrane</location>
        <topology evidence="1">Multi-pass membrane protein</topology>
    </subcellularLocation>
</comment>
<comment type="similarity">
    <text evidence="9">Belongs to the G-protein coupled receptor 1 family.</text>
</comment>
<feature type="transmembrane region" description="Helical" evidence="10">
    <location>
        <begin position="317"/>
        <end position="337"/>
    </location>
</feature>
<evidence type="ECO:0000256" key="7">
    <source>
        <dbReference type="ARBA" id="ARBA00023180"/>
    </source>
</evidence>
<comment type="caution">
    <text evidence="12">The sequence shown here is derived from an EMBL/GenBank/DDBJ whole genome shotgun (WGS) entry which is preliminary data.</text>
</comment>
<feature type="transmembrane region" description="Helical" evidence="10">
    <location>
        <begin position="686"/>
        <end position="704"/>
    </location>
</feature>
<feature type="transmembrane region" description="Helical" evidence="10">
    <location>
        <begin position="464"/>
        <end position="486"/>
    </location>
</feature>
<keyword evidence="4 9" id="KW-0297">G-protein coupled receptor</keyword>
<protein>
    <recommendedName>
        <fullName evidence="11">G-protein coupled receptors family 1 profile domain-containing protein</fullName>
    </recommendedName>
</protein>
<keyword evidence="2 9" id="KW-0812">Transmembrane</keyword>
<keyword evidence="7" id="KW-0325">Glycoprotein</keyword>
<feature type="transmembrane region" description="Helical" evidence="10">
    <location>
        <begin position="193"/>
        <end position="214"/>
    </location>
</feature>
<keyword evidence="13" id="KW-1185">Reference proteome</keyword>
<feature type="transmembrane region" description="Helical" evidence="10">
    <location>
        <begin position="541"/>
        <end position="558"/>
    </location>
</feature>
<keyword evidence="8 9" id="KW-0807">Transducer</keyword>
<feature type="transmembrane region" description="Helical" evidence="10">
    <location>
        <begin position="235"/>
        <end position="255"/>
    </location>
</feature>
<dbReference type="CDD" id="cd15164">
    <property type="entry name" value="7tmA_GPR35-like"/>
    <property type="match status" value="2"/>
</dbReference>
<sequence>MQVETKLIMDQQCAMSAKAGNSNGGCMSMSSASRAREVYPAPLPSTGKSLFSSSLAVYGLLARVLLCLGEGRGGLDAWLLQGSDVPVMQRCQNIIQHLELRTMNVSNNCNASDLELYHHVHLIEFALYSIIFFFGALFNALALWVFFCKMKKWTETRVYVINLVFADFFVICTLPAMAYLLWNKSTRGELCQFIEAMYFINMVVSIYIISFISIDRYIAIKHPLKARTLRSPSKAALLCGLLWVFVIIGATLQLWKRHAALCFQTYAPTPTALTLLAIVFVFTLPFVILTFCSTEVIRNLKKHLSTNSPEEKSIHKAIHIIYANLIVFVICFLPPYVGLLARFIMESTGATCFLLYVMKNFSSMMRCIATSNCCLDSICYYFVTKEFHEAFLPPKPSTEKTDQIQPLQRQPSMNNSTENDVVQDDFALLQLIVYIPVLLLGIPLNTIAFWVFCCKLKRWTETKVYMINLIIADTSLLVTLPFIIYFSKYNHPLDQLCFAIDNIYFTNMPMSILIITLIAIDRYIAIKFPLKAKILRSPLKSASICGFLWITLIVYSNVLPRLRNSFGTGGLSGLLCPEAQHCDSRCHSLLQSQQEWQSGRQKGGLRTFQGNGSPPSNVHSLLGEAGTMTLTTSQTNLSSCNITVDDSFPLVQLCVYIPNMAFGILLNVLALWVFCCKLSKWTETRVYMVNLAVADCLLLFTLPFKALSQFKHLKVDRWCLALESGYFINRFMSISIMTIVAAHRYLAIKHPLKARALRSPLKAAFVSGFLWIFIFCKMTFIKMLEPRRQDELCFEKSSTKPSVVILVVILAEFFIPLVILSYCSIQVIAELRRKKNEDCHKEKLIRKAVYIVSANTALFIICFLPVYLGHLLRFILESISSSCSTIQSVNNFVHFSSVLASTNCCLDAICYYFVSKEFKEATSKLAASKTEASEQAEIQLSRITH</sequence>
<feature type="transmembrane region" description="Helical" evidence="10">
    <location>
        <begin position="892"/>
        <end position="914"/>
    </location>
</feature>
<dbReference type="Proteomes" id="UP001145742">
    <property type="component" value="Unassembled WGS sequence"/>
</dbReference>
<dbReference type="PANTHER" id="PTHR24232:SF97">
    <property type="entry name" value="G-PROTEIN COUPLED RECEPTORS FAMILY 1 PROFILE DOMAIN-CONTAINING PROTEIN"/>
    <property type="match status" value="1"/>
</dbReference>
<dbReference type="SUPFAM" id="SSF81321">
    <property type="entry name" value="Family A G protein-coupled receptor-like"/>
    <property type="match status" value="3"/>
</dbReference>
<dbReference type="InterPro" id="IPR017452">
    <property type="entry name" value="GPCR_Rhodpsn_7TM"/>
</dbReference>
<dbReference type="PANTHER" id="PTHR24232">
    <property type="entry name" value="G-PROTEIN COUPLED RECEPTOR"/>
    <property type="match status" value="1"/>
</dbReference>
<feature type="transmembrane region" description="Helical" evidence="10">
    <location>
        <begin position="125"/>
        <end position="147"/>
    </location>
</feature>
<feature type="transmembrane region" description="Helical" evidence="10">
    <location>
        <begin position="849"/>
        <end position="872"/>
    </location>
</feature>
<keyword evidence="3 10" id="KW-1133">Transmembrane helix</keyword>
<feature type="transmembrane region" description="Helical" evidence="10">
    <location>
        <begin position="724"/>
        <end position="742"/>
    </location>
</feature>
<dbReference type="Pfam" id="PF00001">
    <property type="entry name" value="7tm_1"/>
    <property type="match status" value="3"/>
</dbReference>
<dbReference type="PROSITE" id="PS00237">
    <property type="entry name" value="G_PROTEIN_RECEP_F1_1"/>
    <property type="match status" value="2"/>
</dbReference>
<evidence type="ECO:0000313" key="12">
    <source>
        <dbReference type="EMBL" id="KAJ7424080.1"/>
    </source>
</evidence>
<evidence type="ECO:0000259" key="11">
    <source>
        <dbReference type="PROSITE" id="PS50262"/>
    </source>
</evidence>